<dbReference type="GO" id="GO:0051596">
    <property type="term" value="P:methylglyoxal catabolic process"/>
    <property type="evidence" value="ECO:0007669"/>
    <property type="project" value="TreeGrafter"/>
</dbReference>
<comment type="catalytic activity">
    <reaction evidence="4">
        <text>hydroxyacetone + NADP(+) = methylglyoxal + NADPH + H(+)</text>
        <dbReference type="Rhea" id="RHEA:27986"/>
        <dbReference type="ChEBI" id="CHEBI:15378"/>
        <dbReference type="ChEBI" id="CHEBI:17158"/>
        <dbReference type="ChEBI" id="CHEBI:27957"/>
        <dbReference type="ChEBI" id="CHEBI:57783"/>
        <dbReference type="ChEBI" id="CHEBI:58349"/>
    </reaction>
</comment>
<keyword evidence="2" id="KW-0521">NADP</keyword>
<evidence type="ECO:0000313" key="9">
    <source>
        <dbReference type="EMBL" id="OZI69402.1"/>
    </source>
</evidence>
<dbReference type="CDD" id="cd19140">
    <property type="entry name" value="AKR_AKR3F3"/>
    <property type="match status" value="1"/>
</dbReference>
<feature type="site" description="Lowers pKa of active site Tyr" evidence="7">
    <location>
        <position position="75"/>
    </location>
</feature>
<sequence>MIPTKPLGRDGATIPALGLGVFRMASEDTVRMVRTALQLGYRHIDTAQIYGNEAEVGRGLAESGVPRDEVFVTTKVWVDHYRGADFRQSVQDSLARLRTDYVDLLLLHWPSGKVPLAEQIAALNEAHAGGRARHIGVSNFTTALMREAAALSAAPLVNNQVEYHPYLDQSAVRAEAQRLGMSITAYYGMADGKVLQDPVIGAIAQRLGKTPAQVALRWLVQQDNVIALSKTLRAERAADNARIFDFELDAADMRALAGLARPDGRLVSPDGLAPQWD</sequence>
<evidence type="ECO:0000256" key="6">
    <source>
        <dbReference type="PIRSR" id="PIRSR000097-2"/>
    </source>
</evidence>
<dbReference type="PANTHER" id="PTHR43827:SF3">
    <property type="entry name" value="NADP-DEPENDENT OXIDOREDUCTASE DOMAIN-CONTAINING PROTEIN"/>
    <property type="match status" value="1"/>
</dbReference>
<dbReference type="PRINTS" id="PR00069">
    <property type="entry name" value="ALDKETRDTASE"/>
</dbReference>
<dbReference type="PIRSF" id="PIRSF000097">
    <property type="entry name" value="AKR"/>
    <property type="match status" value="1"/>
</dbReference>
<dbReference type="PROSITE" id="PS00798">
    <property type="entry name" value="ALDOKETO_REDUCTASE_1"/>
    <property type="match status" value="1"/>
</dbReference>
<evidence type="ECO:0000313" key="10">
    <source>
        <dbReference type="Proteomes" id="UP000215633"/>
    </source>
</evidence>
<dbReference type="InterPro" id="IPR036812">
    <property type="entry name" value="NAD(P)_OxRdtase_dom_sf"/>
</dbReference>
<gene>
    <name evidence="9" type="ORF">CAL24_21435</name>
</gene>
<dbReference type="PROSITE" id="PS00062">
    <property type="entry name" value="ALDOKETO_REDUCTASE_2"/>
    <property type="match status" value="1"/>
</dbReference>
<keyword evidence="10" id="KW-1185">Reference proteome</keyword>
<dbReference type="GO" id="GO:1990002">
    <property type="term" value="F:methylglyoxal reductase (NADPH) (acetol producing) activity"/>
    <property type="evidence" value="ECO:0007669"/>
    <property type="project" value="TreeGrafter"/>
</dbReference>
<dbReference type="AlphaFoldDB" id="A0A261V718"/>
<organism evidence="9 10">
    <name type="scientific">Bordetella genomosp. 2</name>
    <dbReference type="NCBI Taxonomy" id="1983456"/>
    <lineage>
        <taxon>Bacteria</taxon>
        <taxon>Pseudomonadati</taxon>
        <taxon>Pseudomonadota</taxon>
        <taxon>Betaproteobacteria</taxon>
        <taxon>Burkholderiales</taxon>
        <taxon>Alcaligenaceae</taxon>
        <taxon>Bordetella</taxon>
    </lineage>
</organism>
<dbReference type="Pfam" id="PF00248">
    <property type="entry name" value="Aldo_ket_red"/>
    <property type="match status" value="1"/>
</dbReference>
<dbReference type="EMBL" id="NEVT01000009">
    <property type="protein sequence ID" value="OZI69402.1"/>
    <property type="molecule type" value="Genomic_DNA"/>
</dbReference>
<dbReference type="FunFam" id="3.20.20.100:FF:000002">
    <property type="entry name" value="2,5-diketo-D-gluconic acid reductase A"/>
    <property type="match status" value="1"/>
</dbReference>
<protein>
    <submittedName>
        <fullName evidence="9">2,5-didehydrogluconate reductase</fullName>
    </submittedName>
</protein>
<evidence type="ECO:0000256" key="1">
    <source>
        <dbReference type="ARBA" id="ARBA00007905"/>
    </source>
</evidence>
<evidence type="ECO:0000256" key="2">
    <source>
        <dbReference type="ARBA" id="ARBA00022857"/>
    </source>
</evidence>
<dbReference type="PANTHER" id="PTHR43827">
    <property type="entry name" value="2,5-DIKETO-D-GLUCONIC ACID REDUCTASE"/>
    <property type="match status" value="1"/>
</dbReference>
<dbReference type="InterPro" id="IPR020471">
    <property type="entry name" value="AKR"/>
</dbReference>
<proteinExistence type="inferred from homology"/>
<evidence type="ECO:0000256" key="5">
    <source>
        <dbReference type="PIRSR" id="PIRSR000097-1"/>
    </source>
</evidence>
<dbReference type="Proteomes" id="UP000215633">
    <property type="component" value="Unassembled WGS sequence"/>
</dbReference>
<dbReference type="InterPro" id="IPR023210">
    <property type="entry name" value="NADP_OxRdtase_dom"/>
</dbReference>
<feature type="domain" description="NADP-dependent oxidoreductase" evidence="8">
    <location>
        <begin position="23"/>
        <end position="259"/>
    </location>
</feature>
<evidence type="ECO:0000256" key="7">
    <source>
        <dbReference type="PIRSR" id="PIRSR000097-3"/>
    </source>
</evidence>
<dbReference type="InterPro" id="IPR018170">
    <property type="entry name" value="Aldo/ket_reductase_CS"/>
</dbReference>
<evidence type="ECO:0000259" key="8">
    <source>
        <dbReference type="Pfam" id="PF00248"/>
    </source>
</evidence>
<evidence type="ECO:0000256" key="3">
    <source>
        <dbReference type="ARBA" id="ARBA00023002"/>
    </source>
</evidence>
<dbReference type="RefSeq" id="WP_094807885.1">
    <property type="nucleotide sequence ID" value="NZ_NEVT01000009.1"/>
</dbReference>
<reference evidence="10" key="1">
    <citation type="submission" date="2017-05" db="EMBL/GenBank/DDBJ databases">
        <title>Complete and WGS of Bordetella genogroups.</title>
        <authorList>
            <person name="Spilker T."/>
            <person name="Lipuma J."/>
        </authorList>
    </citation>
    <scope>NUCLEOTIDE SEQUENCE [LARGE SCALE GENOMIC DNA]</scope>
    <source>
        <strain evidence="10">AU8256</strain>
    </source>
</reference>
<comment type="caution">
    <text evidence="9">The sequence shown here is derived from an EMBL/GenBank/DDBJ whole genome shotgun (WGS) entry which is preliminary data.</text>
</comment>
<accession>A0A261V718</accession>
<evidence type="ECO:0000256" key="4">
    <source>
        <dbReference type="ARBA" id="ARBA00049445"/>
    </source>
</evidence>
<name>A0A261V718_9BORD</name>
<feature type="active site" description="Proton donor" evidence="5">
    <location>
        <position position="50"/>
    </location>
</feature>
<feature type="binding site" evidence="6">
    <location>
        <position position="108"/>
    </location>
    <ligand>
        <name>substrate</name>
    </ligand>
</feature>
<comment type="similarity">
    <text evidence="1">Belongs to the aldo/keto reductase family.</text>
</comment>
<dbReference type="SUPFAM" id="SSF51430">
    <property type="entry name" value="NAD(P)-linked oxidoreductase"/>
    <property type="match status" value="1"/>
</dbReference>
<dbReference type="Gene3D" id="3.20.20.100">
    <property type="entry name" value="NADP-dependent oxidoreductase domain"/>
    <property type="match status" value="1"/>
</dbReference>
<keyword evidence="3" id="KW-0560">Oxidoreductase</keyword>